<feature type="compositionally biased region" description="Low complexity" evidence="4">
    <location>
        <begin position="66"/>
        <end position="80"/>
    </location>
</feature>
<reference evidence="7" key="1">
    <citation type="submission" date="2020-08" db="EMBL/GenBank/DDBJ databases">
        <title>Whole genome shotgun sequence of Actinocatenispora sera NBRC 101916.</title>
        <authorList>
            <person name="Komaki H."/>
            <person name="Tamura T."/>
        </authorList>
    </citation>
    <scope>NUCLEOTIDE SEQUENCE</scope>
    <source>
        <strain evidence="7">NBRC 101916</strain>
    </source>
</reference>
<evidence type="ECO:0000313" key="7">
    <source>
        <dbReference type="EMBL" id="BCJ26333.1"/>
    </source>
</evidence>
<dbReference type="InterPro" id="IPR015500">
    <property type="entry name" value="Peptidase_S8_subtilisin-rel"/>
</dbReference>
<dbReference type="SUPFAM" id="SSF52743">
    <property type="entry name" value="Subtilisin-like"/>
    <property type="match status" value="1"/>
</dbReference>
<sequence>MRVRTFALAAAAALAVAGLSAPAHAGTTATPGAPTGLSVRDVCGRPAPGDLRCFAQLRTDLPHGTASPGGTAPGRRGAASDGTDAKPAGFGPAELRSAYGLPDAGGADQTVAIIDAGSTPNLAADLAVYRQTYGLPPCTVDDGCLRVVNQAGEAAPLPGDQGWGPEISLDVDMVSAACSACRILVVAADSAAPDDLAAAVDTAAALGATEISNSYGGEEYSGTGRLAAHYRHPGVAIVASSGDYGYQIPQVPAAYDSVVAIGGTSLSTVDGKWTESAWSGAGSGCSAWTAKPGWQHDPNCPGRTVADISAVADPATGVAVYDSADGLDWAVAGGTSASAPLIAGVIALAGHPELFDDASYLYEHAGALRDVVGGSNASEALDCGGDYLCTGVAGYDGPTGLGSPSGLDGFGG</sequence>
<name>A0A810KSY8_9ACTN</name>
<keyword evidence="8" id="KW-1185">Reference proteome</keyword>
<evidence type="ECO:0000259" key="6">
    <source>
        <dbReference type="PROSITE" id="PS51695"/>
    </source>
</evidence>
<dbReference type="EMBL" id="AP023354">
    <property type="protein sequence ID" value="BCJ26333.1"/>
    <property type="molecule type" value="Genomic_DNA"/>
</dbReference>
<dbReference type="AlphaFoldDB" id="A0A810KSY8"/>
<evidence type="ECO:0000256" key="4">
    <source>
        <dbReference type="SAM" id="MobiDB-lite"/>
    </source>
</evidence>
<dbReference type="Pfam" id="PF00082">
    <property type="entry name" value="Peptidase_S8"/>
    <property type="match status" value="1"/>
</dbReference>
<organism evidence="7 8">
    <name type="scientific">Actinocatenispora sera</name>
    <dbReference type="NCBI Taxonomy" id="390989"/>
    <lineage>
        <taxon>Bacteria</taxon>
        <taxon>Bacillati</taxon>
        <taxon>Actinomycetota</taxon>
        <taxon>Actinomycetes</taxon>
        <taxon>Micromonosporales</taxon>
        <taxon>Micromonosporaceae</taxon>
        <taxon>Actinocatenispora</taxon>
    </lineage>
</organism>
<keyword evidence="5" id="KW-0732">Signal</keyword>
<dbReference type="GO" id="GO:0008240">
    <property type="term" value="F:tripeptidyl-peptidase activity"/>
    <property type="evidence" value="ECO:0007669"/>
    <property type="project" value="TreeGrafter"/>
</dbReference>
<dbReference type="InterPro" id="IPR050819">
    <property type="entry name" value="Tripeptidyl-peptidase_I"/>
</dbReference>
<dbReference type="Proteomes" id="UP000680750">
    <property type="component" value="Chromosome"/>
</dbReference>
<dbReference type="InterPro" id="IPR000209">
    <property type="entry name" value="Peptidase_S8/S53_dom"/>
</dbReference>
<feature type="region of interest" description="Disordered" evidence="4">
    <location>
        <begin position="60"/>
        <end position="91"/>
    </location>
</feature>
<accession>A0A810KSY8</accession>
<dbReference type="KEGG" id="aser:Asera_04410"/>
<feature type="domain" description="Peptidase S53" evidence="6">
    <location>
        <begin position="89"/>
        <end position="412"/>
    </location>
</feature>
<dbReference type="InterPro" id="IPR030400">
    <property type="entry name" value="Sedolisin_dom"/>
</dbReference>
<keyword evidence="3" id="KW-0720">Serine protease</keyword>
<dbReference type="RefSeq" id="WP_035298198.1">
    <property type="nucleotide sequence ID" value="NZ_AP023354.1"/>
</dbReference>
<gene>
    <name evidence="7" type="ORF">Asera_04410</name>
</gene>
<dbReference type="GO" id="GO:0004252">
    <property type="term" value="F:serine-type endopeptidase activity"/>
    <property type="evidence" value="ECO:0007669"/>
    <property type="project" value="InterPro"/>
</dbReference>
<evidence type="ECO:0000256" key="5">
    <source>
        <dbReference type="SAM" id="SignalP"/>
    </source>
</evidence>
<evidence type="ECO:0000256" key="3">
    <source>
        <dbReference type="ARBA" id="ARBA00022825"/>
    </source>
</evidence>
<dbReference type="PANTHER" id="PTHR14218">
    <property type="entry name" value="PROTEASE S8 TRIPEPTIDYL PEPTIDASE I CLN2"/>
    <property type="match status" value="1"/>
</dbReference>
<protein>
    <submittedName>
        <fullName evidence="7">Peptidase S8</fullName>
    </submittedName>
</protein>
<dbReference type="PRINTS" id="PR00723">
    <property type="entry name" value="SUBTILISIN"/>
</dbReference>
<dbReference type="Gene3D" id="3.40.50.200">
    <property type="entry name" value="Peptidase S8/S53 domain"/>
    <property type="match status" value="1"/>
</dbReference>
<dbReference type="InterPro" id="IPR023828">
    <property type="entry name" value="Peptidase_S8_Ser-AS"/>
</dbReference>
<evidence type="ECO:0000256" key="2">
    <source>
        <dbReference type="ARBA" id="ARBA00022801"/>
    </source>
</evidence>
<keyword evidence="2" id="KW-0378">Hydrolase</keyword>
<dbReference type="PROSITE" id="PS00138">
    <property type="entry name" value="SUBTILASE_SER"/>
    <property type="match status" value="1"/>
</dbReference>
<keyword evidence="1" id="KW-0645">Protease</keyword>
<dbReference type="GO" id="GO:0006508">
    <property type="term" value="P:proteolysis"/>
    <property type="evidence" value="ECO:0007669"/>
    <property type="project" value="UniProtKB-KW"/>
</dbReference>
<feature type="signal peptide" evidence="5">
    <location>
        <begin position="1"/>
        <end position="25"/>
    </location>
</feature>
<feature type="chain" id="PRO_5032293588" evidence="5">
    <location>
        <begin position="26"/>
        <end position="412"/>
    </location>
</feature>
<dbReference type="PANTHER" id="PTHR14218:SF15">
    <property type="entry name" value="TRIPEPTIDYL-PEPTIDASE 1"/>
    <property type="match status" value="1"/>
</dbReference>
<dbReference type="PROSITE" id="PS51695">
    <property type="entry name" value="SEDOLISIN"/>
    <property type="match status" value="1"/>
</dbReference>
<evidence type="ECO:0000313" key="8">
    <source>
        <dbReference type="Proteomes" id="UP000680750"/>
    </source>
</evidence>
<dbReference type="OrthoDB" id="9813435at2"/>
<dbReference type="InterPro" id="IPR036852">
    <property type="entry name" value="Peptidase_S8/S53_dom_sf"/>
</dbReference>
<proteinExistence type="predicted"/>
<evidence type="ECO:0000256" key="1">
    <source>
        <dbReference type="ARBA" id="ARBA00022670"/>
    </source>
</evidence>